<protein>
    <submittedName>
        <fullName evidence="2">Uncharacterized protein</fullName>
    </submittedName>
</protein>
<evidence type="ECO:0000256" key="1">
    <source>
        <dbReference type="SAM" id="MobiDB-lite"/>
    </source>
</evidence>
<dbReference type="Proteomes" id="UP001321749">
    <property type="component" value="Unassembled WGS sequence"/>
</dbReference>
<sequence length="334" mass="36242">MGTNAAIEKDPNSDSVCRLSQMIQWPKDSTVARLTSSLNPSTFRPPGTGPQAATHNVAEVTNNPEANSGPQITMDRRSRPALTRATGLRSSHPHTGRGPIRIRALQTQLPRASAHHAPSALRPVQSLPSNHLPDRPYPPRRETKWIRRLEQFQPEGSQFEMRLAVSLISTRRKLAFTAAVCHQIQHCIVPLSTTRILGLWVDSLATPVAPFISPWGILQPSLYTRLAVEQLVGENLRVEMGPVLVVDDACLVNVKAGIVLGQNYFDGNLGVSLPQAVWVDPTYAGHGQVQTQSSPVTQPPSTVSGNINAFSFPTPVTPNTFASIAGNTGKCFEP</sequence>
<feature type="region of interest" description="Disordered" evidence="1">
    <location>
        <begin position="114"/>
        <end position="138"/>
    </location>
</feature>
<reference evidence="2" key="2">
    <citation type="submission" date="2023-06" db="EMBL/GenBank/DDBJ databases">
        <authorList>
            <consortium name="Lawrence Berkeley National Laboratory"/>
            <person name="Mondo S.J."/>
            <person name="Hensen N."/>
            <person name="Bonometti L."/>
            <person name="Westerberg I."/>
            <person name="Brannstrom I.O."/>
            <person name="Guillou S."/>
            <person name="Cros-Aarteil S."/>
            <person name="Calhoun S."/>
            <person name="Haridas S."/>
            <person name="Kuo A."/>
            <person name="Pangilinan J."/>
            <person name="Riley R."/>
            <person name="Labutti K."/>
            <person name="Andreopoulos B."/>
            <person name="Lipzen A."/>
            <person name="Chen C."/>
            <person name="Yanf M."/>
            <person name="Daum C."/>
            <person name="Ng V."/>
            <person name="Clum A."/>
            <person name="Steindorff A."/>
            <person name="Ohm R."/>
            <person name="Martin F."/>
            <person name="Silar P."/>
            <person name="Natvig D."/>
            <person name="Lalanne C."/>
            <person name="Gautier V."/>
            <person name="Ament-Velasquez S.L."/>
            <person name="Kruys A."/>
            <person name="Hutchinson M.I."/>
            <person name="Powell A.J."/>
            <person name="Barry K."/>
            <person name="Miller A.N."/>
            <person name="Grigoriev I.V."/>
            <person name="Debuchy R."/>
            <person name="Gladieux P."/>
            <person name="Thoren M.H."/>
            <person name="Johannesson H."/>
        </authorList>
    </citation>
    <scope>NUCLEOTIDE SEQUENCE</scope>
    <source>
        <strain evidence="2">PSN324</strain>
    </source>
</reference>
<comment type="caution">
    <text evidence="2">The sequence shown here is derived from an EMBL/GenBank/DDBJ whole genome shotgun (WGS) entry which is preliminary data.</text>
</comment>
<keyword evidence="3" id="KW-1185">Reference proteome</keyword>
<evidence type="ECO:0000313" key="2">
    <source>
        <dbReference type="EMBL" id="KAK4460926.1"/>
    </source>
</evidence>
<evidence type="ECO:0000313" key="3">
    <source>
        <dbReference type="Proteomes" id="UP001321749"/>
    </source>
</evidence>
<organism evidence="2 3">
    <name type="scientific">Cladorrhinum samala</name>
    <dbReference type="NCBI Taxonomy" id="585594"/>
    <lineage>
        <taxon>Eukaryota</taxon>
        <taxon>Fungi</taxon>
        <taxon>Dikarya</taxon>
        <taxon>Ascomycota</taxon>
        <taxon>Pezizomycotina</taxon>
        <taxon>Sordariomycetes</taxon>
        <taxon>Sordariomycetidae</taxon>
        <taxon>Sordariales</taxon>
        <taxon>Podosporaceae</taxon>
        <taxon>Cladorrhinum</taxon>
    </lineage>
</organism>
<name>A0AAV9HPP5_9PEZI</name>
<reference evidence="2" key="1">
    <citation type="journal article" date="2023" name="Mol. Phylogenet. Evol.">
        <title>Genome-scale phylogeny and comparative genomics of the fungal order Sordariales.</title>
        <authorList>
            <person name="Hensen N."/>
            <person name="Bonometti L."/>
            <person name="Westerberg I."/>
            <person name="Brannstrom I.O."/>
            <person name="Guillou S."/>
            <person name="Cros-Aarteil S."/>
            <person name="Calhoun S."/>
            <person name="Haridas S."/>
            <person name="Kuo A."/>
            <person name="Mondo S."/>
            <person name="Pangilinan J."/>
            <person name="Riley R."/>
            <person name="LaButti K."/>
            <person name="Andreopoulos B."/>
            <person name="Lipzen A."/>
            <person name="Chen C."/>
            <person name="Yan M."/>
            <person name="Daum C."/>
            <person name="Ng V."/>
            <person name="Clum A."/>
            <person name="Steindorff A."/>
            <person name="Ohm R.A."/>
            <person name="Martin F."/>
            <person name="Silar P."/>
            <person name="Natvig D.O."/>
            <person name="Lalanne C."/>
            <person name="Gautier V."/>
            <person name="Ament-Velasquez S.L."/>
            <person name="Kruys A."/>
            <person name="Hutchinson M.I."/>
            <person name="Powell A.J."/>
            <person name="Barry K."/>
            <person name="Miller A.N."/>
            <person name="Grigoriev I.V."/>
            <person name="Debuchy R."/>
            <person name="Gladieux P."/>
            <person name="Hiltunen Thoren M."/>
            <person name="Johannesson H."/>
        </authorList>
    </citation>
    <scope>NUCLEOTIDE SEQUENCE</scope>
    <source>
        <strain evidence="2">PSN324</strain>
    </source>
</reference>
<gene>
    <name evidence="2" type="ORF">QBC42DRAFT_271225</name>
</gene>
<dbReference type="EMBL" id="MU865001">
    <property type="protein sequence ID" value="KAK4460926.1"/>
    <property type="molecule type" value="Genomic_DNA"/>
</dbReference>
<dbReference type="AlphaFoldDB" id="A0AAV9HPP5"/>
<accession>A0AAV9HPP5</accession>
<proteinExistence type="predicted"/>